<proteinExistence type="predicted"/>
<gene>
    <name evidence="3" type="ORF">J7I43_05525</name>
</gene>
<organism evidence="3 4">
    <name type="scientific">Chitinophaga chungangae</name>
    <dbReference type="NCBI Taxonomy" id="2821488"/>
    <lineage>
        <taxon>Bacteria</taxon>
        <taxon>Pseudomonadati</taxon>
        <taxon>Bacteroidota</taxon>
        <taxon>Chitinophagia</taxon>
        <taxon>Chitinophagales</taxon>
        <taxon>Chitinophagaceae</taxon>
        <taxon>Chitinophaga</taxon>
    </lineage>
</organism>
<evidence type="ECO:0000256" key="1">
    <source>
        <dbReference type="SAM" id="SignalP"/>
    </source>
</evidence>
<feature type="domain" description="ThuA-like" evidence="2">
    <location>
        <begin position="28"/>
        <end position="233"/>
    </location>
</feature>
<feature type="chain" id="PRO_5045443176" evidence="1">
    <location>
        <begin position="26"/>
        <end position="236"/>
    </location>
</feature>
<reference evidence="4" key="1">
    <citation type="submission" date="2021-03" db="EMBL/GenBank/DDBJ databases">
        <title>Assistant Professor.</title>
        <authorList>
            <person name="Huq M.A."/>
        </authorList>
    </citation>
    <scope>NUCLEOTIDE SEQUENCE [LARGE SCALE GENOMIC DNA]</scope>
    <source>
        <strain evidence="4">MAH-28</strain>
    </source>
</reference>
<evidence type="ECO:0000313" key="3">
    <source>
        <dbReference type="EMBL" id="MBO9151657.1"/>
    </source>
</evidence>
<dbReference type="EMBL" id="JAGHKP010000001">
    <property type="protein sequence ID" value="MBO9151657.1"/>
    <property type="molecule type" value="Genomic_DNA"/>
</dbReference>
<sequence length="236" mass="26010">MKHHISRFTTGLLLAFLLAANPLSAQIRVLIVGGGGSHDFNRWYKQEDAATLEKGGLATVTYTDDPSTILSQLENTDVLMLSNNQPIKDSMTRKAIFAFADAGKGLVLAHASIWYNWRDWPTYNFKLVSGGSRSHEKYGPFTVTLNDTKHPVTKNVPKSFTLDDELYHYNADPAGPGIRVLATSKNEAGVSHPALFVVKHPKARIVGIALGHDAASHELEAYQTMLRNAVKWAARK</sequence>
<dbReference type="InterPro" id="IPR029062">
    <property type="entry name" value="Class_I_gatase-like"/>
</dbReference>
<name>A0ABS3YAE6_9BACT</name>
<keyword evidence="4" id="KW-1185">Reference proteome</keyword>
<dbReference type="Proteomes" id="UP000679126">
    <property type="component" value="Unassembled WGS sequence"/>
</dbReference>
<dbReference type="InterPro" id="IPR029010">
    <property type="entry name" value="ThuA-like"/>
</dbReference>
<dbReference type="PANTHER" id="PTHR40469">
    <property type="entry name" value="SECRETED GLYCOSYL HYDROLASE"/>
    <property type="match status" value="1"/>
</dbReference>
<protein>
    <submittedName>
        <fullName evidence="3">ThuA domain-containing protein</fullName>
    </submittedName>
</protein>
<evidence type="ECO:0000313" key="4">
    <source>
        <dbReference type="Proteomes" id="UP000679126"/>
    </source>
</evidence>
<dbReference type="PANTHER" id="PTHR40469:SF2">
    <property type="entry name" value="GALACTOSE-BINDING DOMAIN-LIKE SUPERFAMILY PROTEIN"/>
    <property type="match status" value="1"/>
</dbReference>
<accession>A0ABS3YAE6</accession>
<dbReference type="SUPFAM" id="SSF52317">
    <property type="entry name" value="Class I glutamine amidotransferase-like"/>
    <property type="match status" value="1"/>
</dbReference>
<dbReference type="Gene3D" id="3.40.50.880">
    <property type="match status" value="1"/>
</dbReference>
<comment type="caution">
    <text evidence="3">The sequence shown here is derived from an EMBL/GenBank/DDBJ whole genome shotgun (WGS) entry which is preliminary data.</text>
</comment>
<dbReference type="Pfam" id="PF06283">
    <property type="entry name" value="ThuA"/>
    <property type="match status" value="1"/>
</dbReference>
<feature type="signal peptide" evidence="1">
    <location>
        <begin position="1"/>
        <end position="25"/>
    </location>
</feature>
<evidence type="ECO:0000259" key="2">
    <source>
        <dbReference type="Pfam" id="PF06283"/>
    </source>
</evidence>
<keyword evidence="1" id="KW-0732">Signal</keyword>
<dbReference type="RefSeq" id="WP_209144068.1">
    <property type="nucleotide sequence ID" value="NZ_JAGHKP010000001.1"/>
</dbReference>